<dbReference type="Proteomes" id="UP000468443">
    <property type="component" value="Unassembled WGS sequence"/>
</dbReference>
<protein>
    <submittedName>
        <fullName evidence="1">Uncharacterized protein</fullName>
    </submittedName>
</protein>
<dbReference type="EMBL" id="JAABOP010000001">
    <property type="protein sequence ID" value="NER09286.1"/>
    <property type="molecule type" value="Genomic_DNA"/>
</dbReference>
<organism evidence="1 2">
    <name type="scientific">Muriicola jejuensis</name>
    <dbReference type="NCBI Taxonomy" id="504488"/>
    <lineage>
        <taxon>Bacteria</taxon>
        <taxon>Pseudomonadati</taxon>
        <taxon>Bacteroidota</taxon>
        <taxon>Flavobacteriia</taxon>
        <taxon>Flavobacteriales</taxon>
        <taxon>Flavobacteriaceae</taxon>
        <taxon>Muriicola</taxon>
    </lineage>
</organism>
<comment type="caution">
    <text evidence="1">The sequence shown here is derived from an EMBL/GenBank/DDBJ whole genome shotgun (WGS) entry which is preliminary data.</text>
</comment>
<name>A0A6P0UGN6_9FLAO</name>
<proteinExistence type="predicted"/>
<reference evidence="1 2" key="1">
    <citation type="submission" date="2020-01" db="EMBL/GenBank/DDBJ databases">
        <title>Muriicola jejuensis KCTC 22299.</title>
        <authorList>
            <person name="Wang G."/>
        </authorList>
    </citation>
    <scope>NUCLEOTIDE SEQUENCE [LARGE SCALE GENOMIC DNA]</scope>
    <source>
        <strain evidence="1 2">KCTC 22299</strain>
    </source>
</reference>
<keyword evidence="2" id="KW-1185">Reference proteome</keyword>
<gene>
    <name evidence="1" type="ORF">GWK09_02055</name>
</gene>
<sequence length="268" mass="29063">MKFRHVLCGIITLLWIGAYSQIKIGDNPQNIDPASILELESTTRAFVINRVTTTQMNAIIPIEGAMVYNTDIQCLHYYDGENWLNLCEALGLTITNNPIVHLDTTIAITRTDNNFNLEVKSITGLQINDRSITREDIALNTISNGNIQNATIQNTKIAPGPNNTQLVTNNGGNVVWLPRTSPIAFGKADAGAALKLFGATSIGGSGGLYTVTLSAARPDTNYTIQLTVSDGYVITVFSQGLSSFIVQITDVAGALVPDGQWYFTVFDY</sequence>
<evidence type="ECO:0000313" key="1">
    <source>
        <dbReference type="EMBL" id="NER09286.1"/>
    </source>
</evidence>
<dbReference type="RefSeq" id="WP_163691347.1">
    <property type="nucleotide sequence ID" value="NZ_FXTW01000001.1"/>
</dbReference>
<accession>A0A6P0UGN6</accession>
<dbReference type="AlphaFoldDB" id="A0A6P0UGN6"/>
<evidence type="ECO:0000313" key="2">
    <source>
        <dbReference type="Proteomes" id="UP000468443"/>
    </source>
</evidence>